<dbReference type="EMBL" id="CM000765">
    <property type="protein sequence ID" value="KXG26856.1"/>
    <property type="molecule type" value="Genomic_DNA"/>
</dbReference>
<dbReference type="Gramene" id="KXG26856">
    <property type="protein sequence ID" value="KXG26856"/>
    <property type="gene ID" value="SORBI_3006G172100"/>
</dbReference>
<gene>
    <name evidence="1" type="ORF">SORBI_3006G172100</name>
</gene>
<dbReference type="Proteomes" id="UP000000768">
    <property type="component" value="Chromosome 6"/>
</dbReference>
<dbReference type="AlphaFoldDB" id="A0A1B6PMG5"/>
<accession>A0A1B6PMG5</accession>
<evidence type="ECO:0000313" key="2">
    <source>
        <dbReference type="Proteomes" id="UP000000768"/>
    </source>
</evidence>
<reference evidence="1 2" key="1">
    <citation type="journal article" date="2009" name="Nature">
        <title>The Sorghum bicolor genome and the diversification of grasses.</title>
        <authorList>
            <person name="Paterson A.H."/>
            <person name="Bowers J.E."/>
            <person name="Bruggmann R."/>
            <person name="Dubchak I."/>
            <person name="Grimwood J."/>
            <person name="Gundlach H."/>
            <person name="Haberer G."/>
            <person name="Hellsten U."/>
            <person name="Mitros T."/>
            <person name="Poliakov A."/>
            <person name="Schmutz J."/>
            <person name="Spannagl M."/>
            <person name="Tang H."/>
            <person name="Wang X."/>
            <person name="Wicker T."/>
            <person name="Bharti A.K."/>
            <person name="Chapman J."/>
            <person name="Feltus F.A."/>
            <person name="Gowik U."/>
            <person name="Grigoriev I.V."/>
            <person name="Lyons E."/>
            <person name="Maher C.A."/>
            <person name="Martis M."/>
            <person name="Narechania A."/>
            <person name="Otillar R.P."/>
            <person name="Penning B.W."/>
            <person name="Salamov A.A."/>
            <person name="Wang Y."/>
            <person name="Zhang L."/>
            <person name="Carpita N.C."/>
            <person name="Freeling M."/>
            <person name="Gingle A.R."/>
            <person name="Hash C.T."/>
            <person name="Keller B."/>
            <person name="Klein P."/>
            <person name="Kresovich S."/>
            <person name="McCann M.C."/>
            <person name="Ming R."/>
            <person name="Peterson D.G."/>
            <person name="Mehboob-ur-Rahman"/>
            <person name="Ware D."/>
            <person name="Westhoff P."/>
            <person name="Mayer K.F."/>
            <person name="Messing J."/>
            <person name="Rokhsar D.S."/>
        </authorList>
    </citation>
    <scope>NUCLEOTIDE SEQUENCE [LARGE SCALE GENOMIC DNA]</scope>
    <source>
        <strain evidence="2">cv. BTx623</strain>
    </source>
</reference>
<name>A0A1B6PMG5_SORBI</name>
<dbReference type="InParanoid" id="A0A1B6PMG5"/>
<sequence length="75" mass="8566">MVYGFLVISRNQNFLECPNAYLAGQVLNGISFIIRFNPRVRWTFVHSSSFLLNTLIDYPCCFLAIVQNTDAIDFG</sequence>
<organism evidence="1 2">
    <name type="scientific">Sorghum bicolor</name>
    <name type="common">Sorghum</name>
    <name type="synonym">Sorghum vulgare</name>
    <dbReference type="NCBI Taxonomy" id="4558"/>
    <lineage>
        <taxon>Eukaryota</taxon>
        <taxon>Viridiplantae</taxon>
        <taxon>Streptophyta</taxon>
        <taxon>Embryophyta</taxon>
        <taxon>Tracheophyta</taxon>
        <taxon>Spermatophyta</taxon>
        <taxon>Magnoliopsida</taxon>
        <taxon>Liliopsida</taxon>
        <taxon>Poales</taxon>
        <taxon>Poaceae</taxon>
        <taxon>PACMAD clade</taxon>
        <taxon>Panicoideae</taxon>
        <taxon>Andropogonodae</taxon>
        <taxon>Andropogoneae</taxon>
        <taxon>Sorghinae</taxon>
        <taxon>Sorghum</taxon>
    </lineage>
</organism>
<evidence type="ECO:0000313" key="1">
    <source>
        <dbReference type="EMBL" id="KXG26856.1"/>
    </source>
</evidence>
<reference evidence="2" key="2">
    <citation type="journal article" date="2018" name="Plant J.">
        <title>The Sorghum bicolor reference genome: improved assembly, gene annotations, a transcriptome atlas, and signatures of genome organization.</title>
        <authorList>
            <person name="McCormick R.F."/>
            <person name="Truong S.K."/>
            <person name="Sreedasyam A."/>
            <person name="Jenkins J."/>
            <person name="Shu S."/>
            <person name="Sims D."/>
            <person name="Kennedy M."/>
            <person name="Amirebrahimi M."/>
            <person name="Weers B.D."/>
            <person name="McKinley B."/>
            <person name="Mattison A."/>
            <person name="Morishige D.T."/>
            <person name="Grimwood J."/>
            <person name="Schmutz J."/>
            <person name="Mullet J.E."/>
        </authorList>
    </citation>
    <scope>NUCLEOTIDE SEQUENCE [LARGE SCALE GENOMIC DNA]</scope>
    <source>
        <strain evidence="2">cv. BTx623</strain>
    </source>
</reference>
<proteinExistence type="predicted"/>
<keyword evidence="2" id="KW-1185">Reference proteome</keyword>
<protein>
    <submittedName>
        <fullName evidence="1">Uncharacterized protein</fullName>
    </submittedName>
</protein>